<feature type="region of interest" description="Disordered" evidence="2">
    <location>
        <begin position="159"/>
        <end position="207"/>
    </location>
</feature>
<dbReference type="PROSITE" id="PS50222">
    <property type="entry name" value="EF_HAND_2"/>
    <property type="match status" value="1"/>
</dbReference>
<comment type="caution">
    <text evidence="4">The sequence shown here is derived from an EMBL/GenBank/DDBJ whole genome shotgun (WGS) entry which is preliminary data.</text>
</comment>
<evidence type="ECO:0000313" key="5">
    <source>
        <dbReference type="Proteomes" id="UP000285060"/>
    </source>
</evidence>
<proteinExistence type="predicted"/>
<dbReference type="Gene3D" id="1.10.238.10">
    <property type="entry name" value="EF-hand"/>
    <property type="match status" value="1"/>
</dbReference>
<dbReference type="PROSITE" id="PS00018">
    <property type="entry name" value="EF_HAND_1"/>
    <property type="match status" value="1"/>
</dbReference>
<gene>
    <name evidence="4" type="ORF">DYB32_000946</name>
</gene>
<dbReference type="CDD" id="cd00051">
    <property type="entry name" value="EFh"/>
    <property type="match status" value="1"/>
</dbReference>
<dbReference type="SUPFAM" id="SSF47473">
    <property type="entry name" value="EF-hand"/>
    <property type="match status" value="1"/>
</dbReference>
<reference evidence="4 5" key="1">
    <citation type="submission" date="2018-08" db="EMBL/GenBank/DDBJ databases">
        <title>Aphanomyces genome sequencing and annotation.</title>
        <authorList>
            <person name="Minardi D."/>
            <person name="Oidtmann B."/>
            <person name="Van Der Giezen M."/>
            <person name="Studholme D.J."/>
        </authorList>
    </citation>
    <scope>NUCLEOTIDE SEQUENCE [LARGE SCALE GENOMIC DNA]</scope>
    <source>
        <strain evidence="4 5">NJM0002</strain>
    </source>
</reference>
<dbReference type="VEuPathDB" id="FungiDB:H310_00359"/>
<evidence type="ECO:0000256" key="1">
    <source>
        <dbReference type="ARBA" id="ARBA00022837"/>
    </source>
</evidence>
<feature type="domain" description="EF-hand" evidence="3">
    <location>
        <begin position="271"/>
        <end position="306"/>
    </location>
</feature>
<dbReference type="InterPro" id="IPR002048">
    <property type="entry name" value="EF_hand_dom"/>
</dbReference>
<organism evidence="4 5">
    <name type="scientific">Aphanomyces invadans</name>
    <dbReference type="NCBI Taxonomy" id="157072"/>
    <lineage>
        <taxon>Eukaryota</taxon>
        <taxon>Sar</taxon>
        <taxon>Stramenopiles</taxon>
        <taxon>Oomycota</taxon>
        <taxon>Saprolegniomycetes</taxon>
        <taxon>Saprolegniales</taxon>
        <taxon>Verrucalvaceae</taxon>
        <taxon>Aphanomyces</taxon>
    </lineage>
</organism>
<dbReference type="InterPro" id="IPR011992">
    <property type="entry name" value="EF-hand-dom_pair"/>
</dbReference>
<dbReference type="AlphaFoldDB" id="A0A3R6W3M8"/>
<protein>
    <recommendedName>
        <fullName evidence="3">EF-hand domain-containing protein</fullName>
    </recommendedName>
</protein>
<dbReference type="Proteomes" id="UP000285060">
    <property type="component" value="Unassembled WGS sequence"/>
</dbReference>
<evidence type="ECO:0000256" key="2">
    <source>
        <dbReference type="SAM" id="MobiDB-lite"/>
    </source>
</evidence>
<accession>A0A3R6W3M8</accession>
<sequence>MDGIKASAAAEVQLKGENHLYTMAIKFRRGLTKAQAAVRLFLRNRAMTTTDGNNNDPTPPVPGTKFLKVFEGFGTFEGVVRSATDGVYVVYYAQDGDEEELGRSIELSECSATSMTGFAVMQHASSNPMVLTPPTLPKIAVPGGLSKWSKRLKQPTDNAFRDNINVIKPKATRTTNQHASPPKAKDSNSSKSFAAAKPPPQSDDSLFETSYQLSNDRTHQTVVLRAIVKRIDKYLRRKRMRVIDLFRYCDFDHCGYITPGGMEEVLRQMDIRLPPAEMFMMHLDTNKNGVIDVDEFESLVRVHRRTDARRDQLRQELPHVLKLDPVSASPAPSHSSSIVPSSLLALKDQVLHAAHALDPDATGTVAAAPLAKAIGGLTVPKIPSDVVESFVAMCRPLHGLVVVADIERVLAGPIGKGGKKGNRFLDHTWLGQFDAQMEKVRGLGS</sequence>
<keyword evidence="1" id="KW-0106">Calcium</keyword>
<dbReference type="Pfam" id="PF13499">
    <property type="entry name" value="EF-hand_7"/>
    <property type="match status" value="1"/>
</dbReference>
<keyword evidence="5" id="KW-1185">Reference proteome</keyword>
<dbReference type="EMBL" id="QUSY01000028">
    <property type="protein sequence ID" value="RHY34472.1"/>
    <property type="molecule type" value="Genomic_DNA"/>
</dbReference>
<dbReference type="InterPro" id="IPR018247">
    <property type="entry name" value="EF_Hand_1_Ca_BS"/>
</dbReference>
<evidence type="ECO:0000259" key="3">
    <source>
        <dbReference type="PROSITE" id="PS50222"/>
    </source>
</evidence>
<dbReference type="VEuPathDB" id="FungiDB:H310_00358"/>
<name>A0A3R6W3M8_9STRA</name>
<evidence type="ECO:0000313" key="4">
    <source>
        <dbReference type="EMBL" id="RHY34472.1"/>
    </source>
</evidence>
<dbReference type="GO" id="GO:0005509">
    <property type="term" value="F:calcium ion binding"/>
    <property type="evidence" value="ECO:0007669"/>
    <property type="project" value="InterPro"/>
</dbReference>